<organism evidence="4 5">
    <name type="scientific">Prosthecobacter debontii</name>
    <dbReference type="NCBI Taxonomy" id="48467"/>
    <lineage>
        <taxon>Bacteria</taxon>
        <taxon>Pseudomonadati</taxon>
        <taxon>Verrucomicrobiota</taxon>
        <taxon>Verrucomicrobiia</taxon>
        <taxon>Verrucomicrobiales</taxon>
        <taxon>Verrucomicrobiaceae</taxon>
        <taxon>Prosthecobacter</taxon>
    </lineage>
</organism>
<dbReference type="PANTHER" id="PTHR30203:SF24">
    <property type="entry name" value="BLR4935 PROTEIN"/>
    <property type="match status" value="1"/>
</dbReference>
<feature type="signal peptide" evidence="3">
    <location>
        <begin position="1"/>
        <end position="19"/>
    </location>
</feature>
<sequence>MHSLCYLALIITALSSLSAAETKPAANSISELVSRTLAANPEIRFYEAEIASAKATRSTAGRLSNPELSLEIGQNRVSSADSRTNGLAFSAALAQPIEWPGRLGLRKAIANRDITLAELGLERFRFHLTSRVRVLAYTLAAQQEISAAASEVASRYAALREVMVQREPAGIAPQLEIVTIEAAALVAESRAATAAVAVQKILLELNQLMGRRADTPLVVKRAGFDMKTPPSLDSLLGTAMKNHYDLRIRRTELEQQGFKVELAKNERYPSFTVGPYVEVQNTKSQEDQTVGGLGISFPLPFWKSGKAEVTSAEARLSQAQATLNAAQREVERLVTESMLLFKTQQSRALLWKGDAITKFSEAAALADRHYRLGAVPTATFVELQDKYLEAVESISEAQSQALEAGLMLEELTGALGTLITLSAPKP</sequence>
<dbReference type="InterPro" id="IPR003423">
    <property type="entry name" value="OMP_efflux"/>
</dbReference>
<reference evidence="5" key="1">
    <citation type="submission" date="2017-02" db="EMBL/GenBank/DDBJ databases">
        <authorList>
            <person name="Varghese N."/>
            <person name="Submissions S."/>
        </authorList>
    </citation>
    <scope>NUCLEOTIDE SEQUENCE [LARGE SCALE GENOMIC DNA]</scope>
    <source>
        <strain evidence="5">ATCC 700200</strain>
    </source>
</reference>
<evidence type="ECO:0000313" key="5">
    <source>
        <dbReference type="Proteomes" id="UP000190774"/>
    </source>
</evidence>
<feature type="chain" id="PRO_5012730237" evidence="3">
    <location>
        <begin position="20"/>
        <end position="426"/>
    </location>
</feature>
<evidence type="ECO:0000313" key="4">
    <source>
        <dbReference type="EMBL" id="SKA85260.1"/>
    </source>
</evidence>
<dbReference type="EMBL" id="FUYE01000003">
    <property type="protein sequence ID" value="SKA85260.1"/>
    <property type="molecule type" value="Genomic_DNA"/>
</dbReference>
<gene>
    <name evidence="4" type="ORF">SAMN02745166_01124</name>
</gene>
<protein>
    <submittedName>
        <fullName evidence="4">Outer membrane protein, cobalt-zinc-cadmium efflux system</fullName>
    </submittedName>
</protein>
<keyword evidence="5" id="KW-1185">Reference proteome</keyword>
<dbReference type="InterPro" id="IPR010131">
    <property type="entry name" value="MdtP/NodT-like"/>
</dbReference>
<dbReference type="PANTHER" id="PTHR30203">
    <property type="entry name" value="OUTER MEMBRANE CATION EFFLUX PROTEIN"/>
    <property type="match status" value="1"/>
</dbReference>
<evidence type="ECO:0000256" key="1">
    <source>
        <dbReference type="ARBA" id="ARBA00007613"/>
    </source>
</evidence>
<keyword evidence="2" id="KW-0175">Coiled coil</keyword>
<dbReference type="Proteomes" id="UP000190774">
    <property type="component" value="Unassembled WGS sequence"/>
</dbReference>
<comment type="similarity">
    <text evidence="1">Belongs to the outer membrane factor (OMF) (TC 1.B.17) family.</text>
</comment>
<dbReference type="Gene3D" id="1.20.1600.10">
    <property type="entry name" value="Outer membrane efflux proteins (OEP)"/>
    <property type="match status" value="1"/>
</dbReference>
<name>A0A1T4X6F3_9BACT</name>
<dbReference type="RefSeq" id="WP_176159241.1">
    <property type="nucleotide sequence ID" value="NZ_FUYE01000003.1"/>
</dbReference>
<evidence type="ECO:0000256" key="3">
    <source>
        <dbReference type="SAM" id="SignalP"/>
    </source>
</evidence>
<dbReference type="GO" id="GO:0015562">
    <property type="term" value="F:efflux transmembrane transporter activity"/>
    <property type="evidence" value="ECO:0007669"/>
    <property type="project" value="InterPro"/>
</dbReference>
<feature type="coiled-coil region" evidence="2">
    <location>
        <begin position="309"/>
        <end position="336"/>
    </location>
</feature>
<dbReference type="STRING" id="48467.SAMN02745166_01124"/>
<dbReference type="AlphaFoldDB" id="A0A1T4X6F3"/>
<accession>A0A1T4X6F3</accession>
<evidence type="ECO:0000256" key="2">
    <source>
        <dbReference type="SAM" id="Coils"/>
    </source>
</evidence>
<proteinExistence type="inferred from homology"/>
<dbReference type="Pfam" id="PF02321">
    <property type="entry name" value="OEP"/>
    <property type="match status" value="2"/>
</dbReference>
<dbReference type="SUPFAM" id="SSF56954">
    <property type="entry name" value="Outer membrane efflux proteins (OEP)"/>
    <property type="match status" value="1"/>
</dbReference>
<keyword evidence="3" id="KW-0732">Signal</keyword>